<comment type="PTM">
    <text evidence="11">Cleaved by autocatalysis into a large and a small subunit.</text>
</comment>
<dbReference type="EC" id="2.3.2.2" evidence="11"/>
<feature type="compositionally biased region" description="Basic and acidic residues" evidence="12">
    <location>
        <begin position="26"/>
        <end position="37"/>
    </location>
</feature>
<dbReference type="EMBL" id="CADCVB010000176">
    <property type="protein sequence ID" value="CAA9443881.1"/>
    <property type="molecule type" value="Genomic_DNA"/>
</dbReference>
<evidence type="ECO:0000256" key="1">
    <source>
        <dbReference type="ARBA" id="ARBA00001049"/>
    </source>
</evidence>
<dbReference type="InterPro" id="IPR029055">
    <property type="entry name" value="Ntn_hydrolases_N"/>
</dbReference>
<comment type="catalytic activity">
    <reaction evidence="2 11">
        <text>glutathione + H2O = L-cysteinylglycine + L-glutamate</text>
        <dbReference type="Rhea" id="RHEA:28807"/>
        <dbReference type="ChEBI" id="CHEBI:15377"/>
        <dbReference type="ChEBI" id="CHEBI:29985"/>
        <dbReference type="ChEBI" id="CHEBI:57925"/>
        <dbReference type="ChEBI" id="CHEBI:61694"/>
        <dbReference type="EC" id="3.4.19.13"/>
    </reaction>
</comment>
<dbReference type="GO" id="GO:0036374">
    <property type="term" value="F:glutathione hydrolase activity"/>
    <property type="evidence" value="ECO:0007669"/>
    <property type="project" value="UniProtKB-UniRule"/>
</dbReference>
<evidence type="ECO:0000256" key="5">
    <source>
        <dbReference type="ARBA" id="ARBA00022801"/>
    </source>
</evidence>
<feature type="compositionally biased region" description="Polar residues" evidence="12">
    <location>
        <begin position="52"/>
        <end position="71"/>
    </location>
</feature>
<evidence type="ECO:0000256" key="7">
    <source>
        <dbReference type="ARBA" id="ARBA00023315"/>
    </source>
</evidence>
<evidence type="ECO:0000256" key="12">
    <source>
        <dbReference type="SAM" id="MobiDB-lite"/>
    </source>
</evidence>
<keyword evidence="13" id="KW-0732">Signal</keyword>
<comment type="catalytic activity">
    <reaction evidence="1 11">
        <text>an S-substituted glutathione + H2O = an S-substituted L-cysteinylglycine + L-glutamate</text>
        <dbReference type="Rhea" id="RHEA:59468"/>
        <dbReference type="ChEBI" id="CHEBI:15377"/>
        <dbReference type="ChEBI" id="CHEBI:29985"/>
        <dbReference type="ChEBI" id="CHEBI:90779"/>
        <dbReference type="ChEBI" id="CHEBI:143103"/>
        <dbReference type="EC" id="3.4.19.13"/>
    </reaction>
</comment>
<organism evidence="14">
    <name type="scientific">uncultured Rubrobacteraceae bacterium</name>
    <dbReference type="NCBI Taxonomy" id="349277"/>
    <lineage>
        <taxon>Bacteria</taxon>
        <taxon>Bacillati</taxon>
        <taxon>Actinomycetota</taxon>
        <taxon>Rubrobacteria</taxon>
        <taxon>Rubrobacterales</taxon>
        <taxon>Rubrobacteraceae</taxon>
        <taxon>environmental samples</taxon>
    </lineage>
</organism>
<dbReference type="GO" id="GO:0006751">
    <property type="term" value="P:glutathione catabolic process"/>
    <property type="evidence" value="ECO:0007669"/>
    <property type="project" value="UniProtKB-UniRule"/>
</dbReference>
<sequence length="603" mass="64061">MGRILLVGLVVAVLSSCGAQPSTSEDASREEGAREESTAPAEAQVAEPTEPPNSSASSVAGAAQPTQNTPTGPAVGASGMVSSANPYATQAGLEILSEGGNAFDAAVAVAAALNVVEPMMSGVGGYGAIAVYDAEEGETRVLHADSRMPATLDPAVFRPPTPNYAQNRRSAKAVSTPGNANAWEALSRDYGDLEWRRLFEPAIQLADEGFVLDGITAGWIGSEFPAFPEHARNIYGNDGAPLRAGETLIQEDLARSLGLIAEGGAEVVHEGELGEAIDAAVQENGGFLTIEDLRENRAEWRDPISMDYGDYEVVTASPPATSWGTLVRLGVMSQLDPEALGHNSVAYLHDYAEVTKRAYAQRIEYSRDPDISPTPLDRLLSEEYWADEAEQVNPLRATPYQSPTNVSPTALSNRQEHTTHFVIADGEGNVVSATQTLGNVFGSRVMPRGTGIWLNDSISYSTFEPAGNPLDAFPGRYRLVGISPVLVMSEGRPWVAIGTLGGFTILQTMPQMLMNLIDFDMDVQQAIAAPRISFVEPDEILVDASLPESVRGELSALGHNVRVDDGRGLGNAYGLTVEYDDEDRPIRFTGGADPRGVGVAAGY</sequence>
<gene>
    <name evidence="14" type="ORF">AVDCRST_MAG78-2688</name>
</gene>
<proteinExistence type="inferred from homology"/>
<feature type="signal peptide" evidence="13">
    <location>
        <begin position="1"/>
        <end position="19"/>
    </location>
</feature>
<protein>
    <recommendedName>
        <fullName evidence="11">Glutathione hydrolase proenzyme</fullName>
        <ecNumber evidence="11">2.3.2.2</ecNumber>
        <ecNumber evidence="11">3.4.19.13</ecNumber>
    </recommendedName>
    <component>
        <recommendedName>
            <fullName evidence="11">Glutathione hydrolase large chain</fullName>
        </recommendedName>
    </component>
    <component>
        <recommendedName>
            <fullName evidence="11">Glutathione hydrolase small chain</fullName>
        </recommendedName>
    </component>
</protein>
<comment type="similarity">
    <text evidence="3 11">Belongs to the gamma-glutamyltransferase family.</text>
</comment>
<dbReference type="PROSITE" id="PS51257">
    <property type="entry name" value="PROKAR_LIPOPROTEIN"/>
    <property type="match status" value="1"/>
</dbReference>
<comment type="catalytic activity">
    <reaction evidence="8 11">
        <text>an N-terminal (5-L-glutamyl)-[peptide] + an alpha-amino acid = 5-L-glutamyl amino acid + an N-terminal L-alpha-aminoacyl-[peptide]</text>
        <dbReference type="Rhea" id="RHEA:23904"/>
        <dbReference type="Rhea" id="RHEA-COMP:9780"/>
        <dbReference type="Rhea" id="RHEA-COMP:9795"/>
        <dbReference type="ChEBI" id="CHEBI:77644"/>
        <dbReference type="ChEBI" id="CHEBI:78597"/>
        <dbReference type="ChEBI" id="CHEBI:78599"/>
        <dbReference type="ChEBI" id="CHEBI:78608"/>
        <dbReference type="EC" id="2.3.2.2"/>
    </reaction>
</comment>
<dbReference type="EC" id="3.4.19.13" evidence="11"/>
<comment type="subunit">
    <text evidence="11">This enzyme consists of two polypeptide chains, which are synthesized in precursor form from a single polypeptide.</text>
</comment>
<keyword evidence="4 11" id="KW-0808">Transferase</keyword>
<dbReference type="UniPathway" id="UPA00204"/>
<dbReference type="PANTHER" id="PTHR43199">
    <property type="entry name" value="GLUTATHIONE HYDROLASE"/>
    <property type="match status" value="1"/>
</dbReference>
<dbReference type="Gene3D" id="3.60.20.40">
    <property type="match status" value="1"/>
</dbReference>
<dbReference type="InterPro" id="IPR051792">
    <property type="entry name" value="GGT_bact"/>
</dbReference>
<evidence type="ECO:0000256" key="10">
    <source>
        <dbReference type="PIRSR" id="PIRSR600101-2"/>
    </source>
</evidence>
<dbReference type="Gene3D" id="1.10.246.130">
    <property type="match status" value="1"/>
</dbReference>
<reference evidence="14" key="1">
    <citation type="submission" date="2020-02" db="EMBL/GenBank/DDBJ databases">
        <authorList>
            <person name="Meier V. D."/>
        </authorList>
    </citation>
    <scope>NUCLEOTIDE SEQUENCE</scope>
    <source>
        <strain evidence="14">AVDCRST_MAG78</strain>
    </source>
</reference>
<dbReference type="GO" id="GO:0103068">
    <property type="term" value="F:leukotriene C4 gamma-glutamyl transferase activity"/>
    <property type="evidence" value="ECO:0007669"/>
    <property type="project" value="UniProtKB-EC"/>
</dbReference>
<keyword evidence="11" id="KW-0317">Glutathione biosynthesis</keyword>
<evidence type="ECO:0000256" key="3">
    <source>
        <dbReference type="ARBA" id="ARBA00009381"/>
    </source>
</evidence>
<name>A0A6J4QL35_9ACTN</name>
<evidence type="ECO:0000256" key="8">
    <source>
        <dbReference type="ARBA" id="ARBA00047417"/>
    </source>
</evidence>
<evidence type="ECO:0000256" key="11">
    <source>
        <dbReference type="RuleBase" id="RU368036"/>
    </source>
</evidence>
<dbReference type="AlphaFoldDB" id="A0A6J4QL35"/>
<dbReference type="GO" id="GO:0006750">
    <property type="term" value="P:glutathione biosynthetic process"/>
    <property type="evidence" value="ECO:0007669"/>
    <property type="project" value="UniProtKB-KW"/>
</dbReference>
<dbReference type="InterPro" id="IPR000101">
    <property type="entry name" value="GGT_peptidase"/>
</dbReference>
<dbReference type="PRINTS" id="PR01210">
    <property type="entry name" value="GGTRANSPTASE"/>
</dbReference>
<feature type="chain" id="PRO_5039517483" description="Glutathione hydrolase proenzyme" evidence="13">
    <location>
        <begin position="20"/>
        <end position="603"/>
    </location>
</feature>
<evidence type="ECO:0000256" key="6">
    <source>
        <dbReference type="ARBA" id="ARBA00023145"/>
    </source>
</evidence>
<feature type="binding site" evidence="10">
    <location>
        <position position="502"/>
    </location>
    <ligand>
        <name>L-glutamate</name>
        <dbReference type="ChEBI" id="CHEBI:29985"/>
    </ligand>
</feature>
<evidence type="ECO:0000256" key="2">
    <source>
        <dbReference type="ARBA" id="ARBA00001089"/>
    </source>
</evidence>
<evidence type="ECO:0000313" key="14">
    <source>
        <dbReference type="EMBL" id="CAA9443881.1"/>
    </source>
</evidence>
<keyword evidence="7 11" id="KW-0012">Acyltransferase</keyword>
<evidence type="ECO:0000256" key="9">
    <source>
        <dbReference type="PIRSR" id="PIRSR600101-1"/>
    </source>
</evidence>
<dbReference type="InterPro" id="IPR043137">
    <property type="entry name" value="GGT_ssub_C"/>
</dbReference>
<keyword evidence="6 11" id="KW-0865">Zymogen</keyword>
<feature type="region of interest" description="Disordered" evidence="12">
    <location>
        <begin position="18"/>
        <end position="77"/>
    </location>
</feature>
<dbReference type="SUPFAM" id="SSF56235">
    <property type="entry name" value="N-terminal nucleophile aminohydrolases (Ntn hydrolases)"/>
    <property type="match status" value="1"/>
</dbReference>
<evidence type="ECO:0000256" key="4">
    <source>
        <dbReference type="ARBA" id="ARBA00022679"/>
    </source>
</evidence>
<comment type="pathway">
    <text evidence="11">Sulfur metabolism; glutathione metabolism.</text>
</comment>
<dbReference type="Pfam" id="PF01019">
    <property type="entry name" value="G_glu_transpept"/>
    <property type="match status" value="1"/>
</dbReference>
<dbReference type="PANTHER" id="PTHR43199:SF1">
    <property type="entry name" value="GLUTATHIONE HYDROLASE PROENZYME"/>
    <property type="match status" value="1"/>
</dbReference>
<feature type="active site" description="Nucleophile" evidence="9">
    <location>
        <position position="418"/>
    </location>
</feature>
<dbReference type="NCBIfam" id="TIGR00066">
    <property type="entry name" value="g_glut_trans"/>
    <property type="match status" value="1"/>
</dbReference>
<accession>A0A6J4QL35</accession>
<keyword evidence="5 11" id="KW-0378">Hydrolase</keyword>
<dbReference type="InterPro" id="IPR043138">
    <property type="entry name" value="GGT_lsub"/>
</dbReference>
<evidence type="ECO:0000256" key="13">
    <source>
        <dbReference type="SAM" id="SignalP"/>
    </source>
</evidence>